<name>A0A1M7PA78_9FLAO</name>
<dbReference type="STRING" id="178356.SAMN05216269_11519"/>
<reference evidence="3" key="1">
    <citation type="submission" date="2016-11" db="EMBL/GenBank/DDBJ databases">
        <authorList>
            <person name="Varghese N."/>
            <person name="Submissions S."/>
        </authorList>
    </citation>
    <scope>NUCLEOTIDE SEQUENCE [LARGE SCALE GENOMIC DNA]</scope>
    <source>
        <strain evidence="3">CGMCC 1.2749</strain>
    </source>
</reference>
<sequence>MCQKKQTHKMESGIFNFKDLFEIISYFVTTISLLGLWATYIFSKKQIHFTTMEKCVSNFREISKWKGMPCDISAEYIEFVSEEFFYLENDYLHLKVSIEWIDGMIDYLPFYDKNKVFIESNRLDTLKDQNNTVRLLRDYPRIRKAIQMRQEIDFKIVHISIENENDREKRRQERDKIIYSVIKNLNISWWKKINLKRKIANR</sequence>
<accession>A0A1M7PA78</accession>
<proteinExistence type="predicted"/>
<dbReference type="Proteomes" id="UP000184092">
    <property type="component" value="Unassembled WGS sequence"/>
</dbReference>
<keyword evidence="1" id="KW-0812">Transmembrane</keyword>
<keyword evidence="1" id="KW-0472">Membrane</keyword>
<evidence type="ECO:0000313" key="2">
    <source>
        <dbReference type="EMBL" id="SHN13639.1"/>
    </source>
</evidence>
<organism evidence="2 3">
    <name type="scientific">Flavobacterium xinjiangense</name>
    <dbReference type="NCBI Taxonomy" id="178356"/>
    <lineage>
        <taxon>Bacteria</taxon>
        <taxon>Pseudomonadati</taxon>
        <taxon>Bacteroidota</taxon>
        <taxon>Flavobacteriia</taxon>
        <taxon>Flavobacteriales</taxon>
        <taxon>Flavobacteriaceae</taxon>
        <taxon>Flavobacterium</taxon>
    </lineage>
</organism>
<keyword evidence="3" id="KW-1185">Reference proteome</keyword>
<feature type="transmembrane region" description="Helical" evidence="1">
    <location>
        <begin position="20"/>
        <end position="42"/>
    </location>
</feature>
<evidence type="ECO:0000256" key="1">
    <source>
        <dbReference type="SAM" id="Phobius"/>
    </source>
</evidence>
<dbReference type="EMBL" id="FRCL01000015">
    <property type="protein sequence ID" value="SHN13639.1"/>
    <property type="molecule type" value="Genomic_DNA"/>
</dbReference>
<evidence type="ECO:0000313" key="3">
    <source>
        <dbReference type="Proteomes" id="UP000184092"/>
    </source>
</evidence>
<keyword evidence="1" id="KW-1133">Transmembrane helix</keyword>
<dbReference type="AlphaFoldDB" id="A0A1M7PA78"/>
<gene>
    <name evidence="2" type="ORF">SAMN05216269_11519</name>
</gene>
<protein>
    <submittedName>
        <fullName evidence="2">Uncharacterized protein</fullName>
    </submittedName>
</protein>